<organism evidence="6 7">
    <name type="scientific">Candidatus Schmidhempelia bombi str. Bimp</name>
    <dbReference type="NCBI Taxonomy" id="1387197"/>
    <lineage>
        <taxon>Bacteria</taxon>
        <taxon>Pseudomonadati</taxon>
        <taxon>Pseudomonadota</taxon>
        <taxon>Gammaproteobacteria</taxon>
        <taxon>Orbales</taxon>
        <taxon>Orbaceae</taxon>
        <taxon>Candidatus Schmidhempelia</taxon>
    </lineage>
</organism>
<evidence type="ECO:0000256" key="1">
    <source>
        <dbReference type="ARBA" id="ARBA00022475"/>
    </source>
</evidence>
<keyword evidence="2 5" id="KW-0812">Transmembrane</keyword>
<dbReference type="AlphaFoldDB" id="A0AB94IFC5"/>
<dbReference type="GO" id="GO:0006106">
    <property type="term" value="P:fumarate metabolic process"/>
    <property type="evidence" value="ECO:0007669"/>
    <property type="project" value="InterPro"/>
</dbReference>
<evidence type="ECO:0000256" key="2">
    <source>
        <dbReference type="ARBA" id="ARBA00022692"/>
    </source>
</evidence>
<feature type="transmembrane region" description="Helical" evidence="5">
    <location>
        <begin position="61"/>
        <end position="82"/>
    </location>
</feature>
<dbReference type="RefSeq" id="WP_024495156.1">
    <property type="nucleotide sequence ID" value="NZ_AWGA01000005.1"/>
</dbReference>
<keyword evidence="7" id="KW-1185">Reference proteome</keyword>
<accession>A0AB94IFC5</accession>
<evidence type="ECO:0000256" key="5">
    <source>
        <dbReference type="SAM" id="Phobius"/>
    </source>
</evidence>
<dbReference type="InterPro" id="IPR003418">
    <property type="entry name" value="Fumarate_red_D"/>
</dbReference>
<evidence type="ECO:0000256" key="3">
    <source>
        <dbReference type="ARBA" id="ARBA00022989"/>
    </source>
</evidence>
<dbReference type="Proteomes" id="UP000506160">
    <property type="component" value="Unassembled WGS sequence"/>
</dbReference>
<reference evidence="6 7" key="1">
    <citation type="journal article" date="2014" name="Appl. Environ. Microbiol.">
        <title>Genomic features of a bumble bee symbiont reflect its host environment.</title>
        <authorList>
            <person name="Martinson V.G."/>
            <person name="Magoc T."/>
            <person name="Koch H."/>
            <person name="Salzberg S.L."/>
            <person name="Moran N.A."/>
        </authorList>
    </citation>
    <scope>NUCLEOTIDE SEQUENCE [LARGE SCALE GENOMIC DNA]</scope>
    <source>
        <strain evidence="6 7">Bimp</strain>
    </source>
</reference>
<evidence type="ECO:0000313" key="7">
    <source>
        <dbReference type="Proteomes" id="UP000506160"/>
    </source>
</evidence>
<sequence>MRTKPKVIIDLLLAFLYQLGGVWAAIVAPIVVIIVGFLLPFADAATLTHLLRLSTTPLFKIFMLAMMVLPIWYGLPILLQTLNTFNIYPKRAKLLFYGLAFAWSAHAGYIIFIMGNN</sequence>
<evidence type="ECO:0000313" key="6">
    <source>
        <dbReference type="EMBL" id="TEA28213.1"/>
    </source>
</evidence>
<dbReference type="Pfam" id="PF02313">
    <property type="entry name" value="Fumarate_red_D"/>
    <property type="match status" value="1"/>
</dbReference>
<protein>
    <submittedName>
        <fullName evidence="6">Fumarate reductase subunit D</fullName>
    </submittedName>
</protein>
<keyword evidence="4 5" id="KW-0472">Membrane</keyword>
<evidence type="ECO:0000256" key="4">
    <source>
        <dbReference type="ARBA" id="ARBA00023136"/>
    </source>
</evidence>
<dbReference type="Gene3D" id="1.20.1300.10">
    <property type="entry name" value="Fumarate reductase/succinate dehydrogenase, transmembrane subunit"/>
    <property type="match status" value="1"/>
</dbReference>
<keyword evidence="3 5" id="KW-1133">Transmembrane helix</keyword>
<name>A0AB94IFC5_9GAMM</name>
<dbReference type="EMBL" id="AWGA01000005">
    <property type="protein sequence ID" value="TEA28213.1"/>
    <property type="molecule type" value="Genomic_DNA"/>
</dbReference>
<gene>
    <name evidence="6" type="ORF">O970_00075</name>
</gene>
<dbReference type="InterPro" id="IPR034804">
    <property type="entry name" value="SQR/QFR_C/D"/>
</dbReference>
<feature type="transmembrane region" description="Helical" evidence="5">
    <location>
        <begin position="94"/>
        <end position="114"/>
    </location>
</feature>
<comment type="caution">
    <text evidence="6">The sequence shown here is derived from an EMBL/GenBank/DDBJ whole genome shotgun (WGS) entry which is preliminary data.</text>
</comment>
<proteinExistence type="predicted"/>
<keyword evidence="1" id="KW-1003">Cell membrane</keyword>
<feature type="transmembrane region" description="Helical" evidence="5">
    <location>
        <begin position="12"/>
        <end position="41"/>
    </location>
</feature>
<dbReference type="GO" id="GO:0016020">
    <property type="term" value="C:membrane"/>
    <property type="evidence" value="ECO:0007669"/>
    <property type="project" value="InterPro"/>
</dbReference>
<dbReference type="SUPFAM" id="SSF81343">
    <property type="entry name" value="Fumarate reductase respiratory complex transmembrane subunits"/>
    <property type="match status" value="1"/>
</dbReference>